<proteinExistence type="inferred from homology"/>
<dbReference type="Pfam" id="PF05567">
    <property type="entry name" value="T4P_PilY1"/>
    <property type="match status" value="1"/>
</dbReference>
<keyword evidence="4" id="KW-0479">Metal-binding</keyword>
<feature type="signal peptide" evidence="7">
    <location>
        <begin position="1"/>
        <end position="24"/>
    </location>
</feature>
<dbReference type="CDD" id="cd00198">
    <property type="entry name" value="vWFA"/>
    <property type="match status" value="1"/>
</dbReference>
<dbReference type="AlphaFoldDB" id="C7RCS0"/>
<comment type="subcellular location">
    <subcellularLocation>
        <location evidence="1">Fimbrium</location>
    </subcellularLocation>
</comment>
<dbReference type="HOGENOM" id="CLU_004773_0_0_6"/>
<dbReference type="GO" id="GO:0046872">
    <property type="term" value="F:metal ion binding"/>
    <property type="evidence" value="ECO:0007669"/>
    <property type="project" value="UniProtKB-KW"/>
</dbReference>
<dbReference type="Pfam" id="PF13519">
    <property type="entry name" value="VWA_2"/>
    <property type="match status" value="1"/>
</dbReference>
<dbReference type="InterPro" id="IPR051266">
    <property type="entry name" value="CLCR"/>
</dbReference>
<dbReference type="STRING" id="523791.Kkor_1650"/>
<keyword evidence="7" id="KW-0732">Signal</keyword>
<dbReference type="Proteomes" id="UP000001231">
    <property type="component" value="Chromosome"/>
</dbReference>
<sequence>MCIKKCLISALLIVAGSVPALLHADDTEVYFGQSQPVNLLLVLDVSGSMAWTTDACRLNRWGQPYPSCYPGNGEKSRLDIMKEALELFLDDLPDNVKVGILTYSAGNNIDLLHEVKQLSDNNHKATLLTTIDGLEANGGTLTAGALYEAGSYFRGQYDNLPSPITPGCSNASNIVFLTDGQPNSMSYNGYSYRNSIINMTGSSCARSDDGKECSEKLAGFLSTVDQIEDLTPSKVKTHTIAFALEDNNARTFLENVADAGNGQSYTADSTDGLVDAFKSSIQTDIEQSMMVTPSVPLSQSNRLNSSNELYLAMFQPAQTQFWHGNLKKYYVKGSKIVDKNGFEAVDSNGQFFETASSAWSQYDGNKLAIGGAAQVMPMPRTVYSNILEKNLWTQKNHISTANNKITKSHLGLSNAASDAELTNHINWLYQGKVQIDTDDDGTLDTYINRFSDPLHSKPVVVNYANKSLLFMGDNEGYLHAINPDDNSGTEEWSFIPRQLLKNTAELVINKNLATVSSRVYGLDGDISVYHSDGNKNGKIDNGEQAYLYIGMRRGGRNYYAIDISDSERPQLMFTITGDRETSEEITGGLSWDKVHYYEGLAQTWSKPVVGHIKWKGGKKLVMIFGGGYDAQNQDKSKLEAGASDTIGNNIFIADAVSGQMLWNAKDDAVDYRGGDFDSLLTNSFASNLSGGDLSGSGTIEHLYATDTGGQLFRFDIIQKDINDNTQIFGAKIADIQGTGVEGNRRFYNRPDISFVRLAGNTMALIAIGSGYRAHPLEEAITDRFYVFYDKNILSKGIPETVITESGLFDVTDKISVVDPDTGLSEERYAGIFDILKDETKNNGWYLRLAGGEKVLADASTINYRVFFTTYSPQNEPNTCKASVGLNKLYSLSILDGKPVFFQDETDPLPPGETAEYVRSRELGYVGIAPELTVLFPSDGQGQAGEAISLVGLETICSGSECDFLNQLNTVKWRELTKKELEQLKND</sequence>
<evidence type="ECO:0000256" key="4">
    <source>
        <dbReference type="ARBA" id="ARBA00022723"/>
    </source>
</evidence>
<evidence type="ECO:0000313" key="10">
    <source>
        <dbReference type="Proteomes" id="UP000001231"/>
    </source>
</evidence>
<dbReference type="RefSeq" id="WP_015780668.1">
    <property type="nucleotide sequence ID" value="NC_013166.1"/>
</dbReference>
<keyword evidence="6" id="KW-0281">Fimbrium</keyword>
<keyword evidence="10" id="KW-1185">Reference proteome</keyword>
<feature type="chain" id="PRO_5002983763" evidence="7">
    <location>
        <begin position="25"/>
        <end position="986"/>
    </location>
</feature>
<dbReference type="eggNOG" id="COG3419">
    <property type="taxonomic scope" value="Bacteria"/>
</dbReference>
<dbReference type="SUPFAM" id="SSF50998">
    <property type="entry name" value="Quinoprotein alcohol dehydrogenase-like"/>
    <property type="match status" value="1"/>
</dbReference>
<dbReference type="PROSITE" id="PS50234">
    <property type="entry name" value="VWFA"/>
    <property type="match status" value="1"/>
</dbReference>
<dbReference type="PANTHER" id="PTHR10579">
    <property type="entry name" value="CALCIUM-ACTIVATED CHLORIDE CHANNEL REGULATOR"/>
    <property type="match status" value="1"/>
</dbReference>
<comment type="similarity">
    <text evidence="2">Belongs to the PilY1 family.</text>
</comment>
<dbReference type="SUPFAM" id="SSF53300">
    <property type="entry name" value="vWA-like"/>
    <property type="match status" value="1"/>
</dbReference>
<evidence type="ECO:0000313" key="9">
    <source>
        <dbReference type="EMBL" id="ACV27062.1"/>
    </source>
</evidence>
<dbReference type="InterPro" id="IPR011047">
    <property type="entry name" value="Quinoprotein_ADH-like_sf"/>
</dbReference>
<evidence type="ECO:0000256" key="3">
    <source>
        <dbReference type="ARBA" id="ARBA00022558"/>
    </source>
</evidence>
<dbReference type="KEGG" id="kko:Kkor_1650"/>
<dbReference type="InterPro" id="IPR008707">
    <property type="entry name" value="B-propeller_PilY1"/>
</dbReference>
<evidence type="ECO:0000256" key="1">
    <source>
        <dbReference type="ARBA" id="ARBA00004561"/>
    </source>
</evidence>
<reference evidence="9 10" key="1">
    <citation type="journal article" date="2009" name="Stand. Genomic Sci.">
        <title>Complete genome sequence of Kangiella koreensis type strain (SW-125).</title>
        <authorList>
            <person name="Han C."/>
            <person name="Sikorski J."/>
            <person name="Lapidus A."/>
            <person name="Nolan M."/>
            <person name="Glavina Del Rio T."/>
            <person name="Tice H."/>
            <person name="Cheng J.F."/>
            <person name="Lucas S."/>
            <person name="Chen F."/>
            <person name="Copeland A."/>
            <person name="Ivanova N."/>
            <person name="Mavromatis K."/>
            <person name="Ovchinnikova G."/>
            <person name="Pati A."/>
            <person name="Bruce D."/>
            <person name="Goodwin L."/>
            <person name="Pitluck S."/>
            <person name="Chen A."/>
            <person name="Palaniappan K."/>
            <person name="Land M."/>
            <person name="Hauser L."/>
            <person name="Chang Y.J."/>
            <person name="Jeffries C.D."/>
            <person name="Chain P."/>
            <person name="Saunders E."/>
            <person name="Brettin T."/>
            <person name="Goker M."/>
            <person name="Tindall B.J."/>
            <person name="Bristow J."/>
            <person name="Eisen J.A."/>
            <person name="Markowitz V."/>
            <person name="Hugenholtz P."/>
            <person name="Kyrpides N.C."/>
            <person name="Klenk H.P."/>
            <person name="Detter J.C."/>
        </authorList>
    </citation>
    <scope>NUCLEOTIDE SEQUENCE [LARGE SCALE GENOMIC DNA]</scope>
    <source>
        <strain evidence="10">DSM 16069 / KCTC 12182 / SW-125</strain>
    </source>
</reference>
<gene>
    <name evidence="9" type="ordered locus">Kkor_1650</name>
</gene>
<evidence type="ECO:0000256" key="6">
    <source>
        <dbReference type="ARBA" id="ARBA00023263"/>
    </source>
</evidence>
<name>C7RCS0_KANKD</name>
<dbReference type="PANTHER" id="PTHR10579:SF43">
    <property type="entry name" value="ZINC FINGER (C3HC4-TYPE RING FINGER) FAMILY PROTEIN"/>
    <property type="match status" value="1"/>
</dbReference>
<protein>
    <submittedName>
        <fullName evidence="9">von Willebrand factor type A</fullName>
    </submittedName>
</protein>
<accession>C7RCS0</accession>
<dbReference type="eggNOG" id="COG2304">
    <property type="taxonomic scope" value="Bacteria"/>
</dbReference>
<dbReference type="InterPro" id="IPR036465">
    <property type="entry name" value="vWFA_dom_sf"/>
</dbReference>
<dbReference type="Gene3D" id="3.40.50.410">
    <property type="entry name" value="von Willebrand factor, type A domain"/>
    <property type="match status" value="1"/>
</dbReference>
<feature type="domain" description="VWFA" evidence="8">
    <location>
        <begin position="38"/>
        <end position="281"/>
    </location>
</feature>
<dbReference type="GO" id="GO:0009289">
    <property type="term" value="C:pilus"/>
    <property type="evidence" value="ECO:0007669"/>
    <property type="project" value="UniProtKB-SubCell"/>
</dbReference>
<organism evidence="9 10">
    <name type="scientific">Kangiella koreensis (strain DSM 16069 / JCM 12317 / KCTC 12182 / SW-125)</name>
    <dbReference type="NCBI Taxonomy" id="523791"/>
    <lineage>
        <taxon>Bacteria</taxon>
        <taxon>Pseudomonadati</taxon>
        <taxon>Pseudomonadota</taxon>
        <taxon>Gammaproteobacteria</taxon>
        <taxon>Kangiellales</taxon>
        <taxon>Kangiellaceae</taxon>
        <taxon>Kangiella</taxon>
    </lineage>
</organism>
<dbReference type="InParanoid" id="C7RCS0"/>
<evidence type="ECO:0000256" key="2">
    <source>
        <dbReference type="ARBA" id="ARBA00008387"/>
    </source>
</evidence>
<keyword evidence="5" id="KW-0106">Calcium</keyword>
<dbReference type="SMART" id="SM00327">
    <property type="entry name" value="VWA"/>
    <property type="match status" value="1"/>
</dbReference>
<evidence type="ECO:0000256" key="5">
    <source>
        <dbReference type="ARBA" id="ARBA00022837"/>
    </source>
</evidence>
<dbReference type="EMBL" id="CP001707">
    <property type="protein sequence ID" value="ACV27062.1"/>
    <property type="molecule type" value="Genomic_DNA"/>
</dbReference>
<dbReference type="InterPro" id="IPR002035">
    <property type="entry name" value="VWF_A"/>
</dbReference>
<evidence type="ECO:0000256" key="7">
    <source>
        <dbReference type="SAM" id="SignalP"/>
    </source>
</evidence>
<keyword evidence="3" id="KW-1029">Fimbrium biogenesis</keyword>
<dbReference type="OrthoDB" id="7156875at2"/>
<evidence type="ECO:0000259" key="8">
    <source>
        <dbReference type="PROSITE" id="PS50234"/>
    </source>
</evidence>